<dbReference type="Gene3D" id="3.40.50.1110">
    <property type="entry name" value="SGNH hydrolase"/>
    <property type="match status" value="1"/>
</dbReference>
<sequence>MNRKIRRILFISIGFNLLFIIVTGFTFVKLDKVDAGVKKTNAVNRAGFHYYERTSLFDELSIPPNFIVFLGDSLTFRTEWAELFPGKNVINRGIGGDTTEGVLDRLDSVIAAQPKQIFLLIGVNDLRSHSVSATLENYSLIIDRIQSGAPKTEIFIQSLLPVNNKKYGKILTNYKIKKMNEGLRYLAENTGVHYIDLYSIFAENDQLPEEYTIDGIHLTGKGYILWRETIKKYVD</sequence>
<name>A0A443IVS9_9BACI</name>
<feature type="domain" description="SGNH hydrolase-type esterase" evidence="2">
    <location>
        <begin position="69"/>
        <end position="223"/>
    </location>
</feature>
<keyword evidence="1" id="KW-0812">Transmembrane</keyword>
<comment type="caution">
    <text evidence="3">The sequence shown here is derived from an EMBL/GenBank/DDBJ whole genome shotgun (WGS) entry which is preliminary data.</text>
</comment>
<gene>
    <name evidence="3" type="ORF">D4N35_007175</name>
</gene>
<protein>
    <submittedName>
        <fullName evidence="3">Lipase</fullName>
    </submittedName>
</protein>
<keyword evidence="4" id="KW-1185">Reference proteome</keyword>
<reference evidence="3" key="1">
    <citation type="submission" date="2018-12" db="EMBL/GenBank/DDBJ databases">
        <authorList>
            <person name="Sun L."/>
            <person name="Chen Z."/>
        </authorList>
    </citation>
    <scope>NUCLEOTIDE SEQUENCE [LARGE SCALE GENOMIC DNA]</scope>
    <source>
        <strain evidence="3">DSM 16012</strain>
    </source>
</reference>
<dbReference type="AlphaFoldDB" id="A0A443IVS9"/>
<keyword evidence="1" id="KW-0472">Membrane</keyword>
<feature type="transmembrane region" description="Helical" evidence="1">
    <location>
        <begin position="7"/>
        <end position="28"/>
    </location>
</feature>
<dbReference type="Proteomes" id="UP000273811">
    <property type="component" value="Unassembled WGS sequence"/>
</dbReference>
<dbReference type="InterPro" id="IPR013830">
    <property type="entry name" value="SGNH_hydro"/>
</dbReference>
<dbReference type="InterPro" id="IPR036514">
    <property type="entry name" value="SGNH_hydro_sf"/>
</dbReference>
<dbReference type="InterPro" id="IPR051532">
    <property type="entry name" value="Ester_Hydrolysis_Enzymes"/>
</dbReference>
<evidence type="ECO:0000313" key="4">
    <source>
        <dbReference type="Proteomes" id="UP000273811"/>
    </source>
</evidence>
<evidence type="ECO:0000313" key="3">
    <source>
        <dbReference type="EMBL" id="RWR12146.1"/>
    </source>
</evidence>
<dbReference type="OrthoDB" id="2513075at2"/>
<dbReference type="PANTHER" id="PTHR30383">
    <property type="entry name" value="THIOESTERASE 1/PROTEASE 1/LYSOPHOSPHOLIPASE L1"/>
    <property type="match status" value="1"/>
</dbReference>
<dbReference type="PANTHER" id="PTHR30383:SF5">
    <property type="entry name" value="SGNH HYDROLASE-TYPE ESTERASE DOMAIN-CONTAINING PROTEIN"/>
    <property type="match status" value="1"/>
</dbReference>
<accession>A0A443IVS9</accession>
<proteinExistence type="predicted"/>
<evidence type="ECO:0000259" key="2">
    <source>
        <dbReference type="Pfam" id="PF13472"/>
    </source>
</evidence>
<dbReference type="GO" id="GO:0004622">
    <property type="term" value="F:phosphatidylcholine lysophospholipase activity"/>
    <property type="evidence" value="ECO:0007669"/>
    <property type="project" value="TreeGrafter"/>
</dbReference>
<dbReference type="Pfam" id="PF13472">
    <property type="entry name" value="Lipase_GDSL_2"/>
    <property type="match status" value="1"/>
</dbReference>
<evidence type="ECO:0000256" key="1">
    <source>
        <dbReference type="SAM" id="Phobius"/>
    </source>
</evidence>
<dbReference type="SUPFAM" id="SSF52266">
    <property type="entry name" value="SGNH hydrolase"/>
    <property type="match status" value="1"/>
</dbReference>
<organism evidence="3 4">
    <name type="scientific">Siminovitchia fortis</name>
    <dbReference type="NCBI Taxonomy" id="254758"/>
    <lineage>
        <taxon>Bacteria</taxon>
        <taxon>Bacillati</taxon>
        <taxon>Bacillota</taxon>
        <taxon>Bacilli</taxon>
        <taxon>Bacillales</taxon>
        <taxon>Bacillaceae</taxon>
        <taxon>Siminovitchia</taxon>
    </lineage>
</organism>
<dbReference type="EMBL" id="QYTU02000012">
    <property type="protein sequence ID" value="RWR12146.1"/>
    <property type="molecule type" value="Genomic_DNA"/>
</dbReference>
<dbReference type="RefSeq" id="WP_120071926.1">
    <property type="nucleotide sequence ID" value="NZ_CP126113.1"/>
</dbReference>
<keyword evidence="1" id="KW-1133">Transmembrane helix</keyword>